<dbReference type="AlphaFoldDB" id="A0A6G0XJD7"/>
<protein>
    <recommendedName>
        <fullName evidence="1">COMM domain-containing protein</fullName>
    </recommendedName>
</protein>
<evidence type="ECO:0000259" key="1">
    <source>
        <dbReference type="PROSITE" id="PS51269"/>
    </source>
</evidence>
<gene>
    <name evidence="2" type="ORF">Ae201684_004209</name>
</gene>
<sequence length="203" mass="22486">MGILALDQRVLSDVACIRSISVPQLEDLCAMLQLNGPKSTGPTDKKLRRKLSRHASSVGLTPETMERAVMGLSAILTECAKKDISSNDLILSIVDLNLSPEQVAVVVQFYTENKEQIKASVAWNPALGVPEFHSIDWRLDLELGSRTQHHIEKPVLTIQLGTSAAEKQQLQCDYKQLISLTQSLKEALKATQTPHGSRMQRYL</sequence>
<dbReference type="Pfam" id="PF21672">
    <property type="entry name" value="COMM_HN"/>
    <property type="match status" value="1"/>
</dbReference>
<dbReference type="Proteomes" id="UP000481153">
    <property type="component" value="Unassembled WGS sequence"/>
</dbReference>
<dbReference type="VEuPathDB" id="FungiDB:AeMF1_010449"/>
<keyword evidence="3" id="KW-1185">Reference proteome</keyword>
<dbReference type="PANTHER" id="PTHR15857:SF0">
    <property type="entry name" value="COMM DOMAIN-CONTAINING PROTEIN 2"/>
    <property type="match status" value="1"/>
</dbReference>
<dbReference type="InterPro" id="IPR037354">
    <property type="entry name" value="Commd2"/>
</dbReference>
<dbReference type="PROSITE" id="PS51269">
    <property type="entry name" value="COMM"/>
    <property type="match status" value="1"/>
</dbReference>
<comment type="caution">
    <text evidence="2">The sequence shown here is derived from an EMBL/GenBank/DDBJ whole genome shotgun (WGS) entry which is preliminary data.</text>
</comment>
<evidence type="ECO:0000313" key="2">
    <source>
        <dbReference type="EMBL" id="KAF0740475.1"/>
    </source>
</evidence>
<name>A0A6G0XJD7_9STRA</name>
<evidence type="ECO:0000313" key="3">
    <source>
        <dbReference type="Proteomes" id="UP000481153"/>
    </source>
</evidence>
<dbReference type="InterPro" id="IPR017920">
    <property type="entry name" value="COMM"/>
</dbReference>
<feature type="domain" description="COMM" evidence="1">
    <location>
        <begin position="131"/>
        <end position="195"/>
    </location>
</feature>
<organism evidence="2 3">
    <name type="scientific">Aphanomyces euteiches</name>
    <dbReference type="NCBI Taxonomy" id="100861"/>
    <lineage>
        <taxon>Eukaryota</taxon>
        <taxon>Sar</taxon>
        <taxon>Stramenopiles</taxon>
        <taxon>Oomycota</taxon>
        <taxon>Saprolegniomycetes</taxon>
        <taxon>Saprolegniales</taxon>
        <taxon>Verrucalvaceae</taxon>
        <taxon>Aphanomyces</taxon>
    </lineage>
</organism>
<dbReference type="Pfam" id="PF07258">
    <property type="entry name" value="COMM_domain"/>
    <property type="match status" value="1"/>
</dbReference>
<proteinExistence type="predicted"/>
<reference evidence="2 3" key="1">
    <citation type="submission" date="2019-07" db="EMBL/GenBank/DDBJ databases">
        <title>Genomics analysis of Aphanomyces spp. identifies a new class of oomycete effector associated with host adaptation.</title>
        <authorList>
            <person name="Gaulin E."/>
        </authorList>
    </citation>
    <scope>NUCLEOTIDE SEQUENCE [LARGE SCALE GENOMIC DNA]</scope>
    <source>
        <strain evidence="2 3">ATCC 201684</strain>
    </source>
</reference>
<dbReference type="PANTHER" id="PTHR15857">
    <property type="entry name" value="COMM DOMAIN CONTAINING PROTEIN 2"/>
    <property type="match status" value="1"/>
</dbReference>
<dbReference type="EMBL" id="VJMJ01000052">
    <property type="protein sequence ID" value="KAF0740475.1"/>
    <property type="molecule type" value="Genomic_DNA"/>
</dbReference>
<accession>A0A6G0XJD7</accession>